<dbReference type="InterPro" id="IPR000515">
    <property type="entry name" value="MetI-like"/>
</dbReference>
<dbReference type="RefSeq" id="WP_151648362.1">
    <property type="nucleotide sequence ID" value="NZ_WBVY01000007.1"/>
</dbReference>
<evidence type="ECO:0000256" key="8">
    <source>
        <dbReference type="RuleBase" id="RU363032"/>
    </source>
</evidence>
<dbReference type="EMBL" id="WBVY01000007">
    <property type="protein sequence ID" value="KAB2655119.1"/>
    <property type="molecule type" value="Genomic_DNA"/>
</dbReference>
<proteinExistence type="inferred from homology"/>
<evidence type="ECO:0000313" key="11">
    <source>
        <dbReference type="Proteomes" id="UP000460650"/>
    </source>
</evidence>
<comment type="subcellular location">
    <subcellularLocation>
        <location evidence="1">Cell inner membrane</location>
        <topology evidence="1">Multi-pass membrane protein</topology>
    </subcellularLocation>
    <subcellularLocation>
        <location evidence="8">Cell membrane</location>
        <topology evidence="8">Multi-pass membrane protein</topology>
    </subcellularLocation>
</comment>
<protein>
    <submittedName>
        <fullName evidence="10">ABC transporter permease</fullName>
    </submittedName>
</protein>
<accession>A0A7V8B0U0</accession>
<dbReference type="Proteomes" id="UP000460650">
    <property type="component" value="Unassembled WGS sequence"/>
</dbReference>
<keyword evidence="5 8" id="KW-0812">Transmembrane</keyword>
<evidence type="ECO:0000259" key="9">
    <source>
        <dbReference type="PROSITE" id="PS50928"/>
    </source>
</evidence>
<dbReference type="InterPro" id="IPR035906">
    <property type="entry name" value="MetI-like_sf"/>
</dbReference>
<dbReference type="CDD" id="cd06261">
    <property type="entry name" value="TM_PBP2"/>
    <property type="match status" value="1"/>
</dbReference>
<evidence type="ECO:0000256" key="2">
    <source>
        <dbReference type="ARBA" id="ARBA00022448"/>
    </source>
</evidence>
<dbReference type="GO" id="GO:0005886">
    <property type="term" value="C:plasma membrane"/>
    <property type="evidence" value="ECO:0007669"/>
    <property type="project" value="UniProtKB-SubCell"/>
</dbReference>
<dbReference type="PANTHER" id="PTHR43357:SF4">
    <property type="entry name" value="INNER MEMBRANE ABC TRANSPORTER PERMEASE PROTEIN YDCV"/>
    <property type="match status" value="1"/>
</dbReference>
<dbReference type="PANTHER" id="PTHR43357">
    <property type="entry name" value="INNER MEMBRANE ABC TRANSPORTER PERMEASE PROTEIN YDCV"/>
    <property type="match status" value="1"/>
</dbReference>
<keyword evidence="2 8" id="KW-0813">Transport</keyword>
<feature type="transmembrane region" description="Helical" evidence="8">
    <location>
        <begin position="231"/>
        <end position="253"/>
    </location>
</feature>
<keyword evidence="3" id="KW-1003">Cell membrane</keyword>
<comment type="similarity">
    <text evidence="8">Belongs to the binding-protein-dependent transport system permease family.</text>
</comment>
<comment type="caution">
    <text evidence="10">The sequence shown here is derived from an EMBL/GenBank/DDBJ whole genome shotgun (WGS) entry which is preliminary data.</text>
</comment>
<feature type="transmembrane region" description="Helical" evidence="8">
    <location>
        <begin position="12"/>
        <end position="36"/>
    </location>
</feature>
<gene>
    <name evidence="10" type="ORF">F9K94_21420</name>
</gene>
<organism evidence="10 11">
    <name type="scientific">Brucella tritici</name>
    <dbReference type="NCBI Taxonomy" id="94626"/>
    <lineage>
        <taxon>Bacteria</taxon>
        <taxon>Pseudomonadati</taxon>
        <taxon>Pseudomonadota</taxon>
        <taxon>Alphaproteobacteria</taxon>
        <taxon>Hyphomicrobiales</taxon>
        <taxon>Brucellaceae</taxon>
        <taxon>Brucella/Ochrobactrum group</taxon>
        <taxon>Brucella</taxon>
    </lineage>
</organism>
<feature type="transmembrane region" description="Helical" evidence="8">
    <location>
        <begin position="189"/>
        <end position="211"/>
    </location>
</feature>
<dbReference type="SUPFAM" id="SSF161098">
    <property type="entry name" value="MetI-like"/>
    <property type="match status" value="1"/>
</dbReference>
<evidence type="ECO:0000313" key="10">
    <source>
        <dbReference type="EMBL" id="KAB2655119.1"/>
    </source>
</evidence>
<evidence type="ECO:0000256" key="3">
    <source>
        <dbReference type="ARBA" id="ARBA00022475"/>
    </source>
</evidence>
<keyword evidence="6 8" id="KW-1133">Transmembrane helix</keyword>
<sequence>MKSKSDNHESRILAIYFAVMLCFLMLPLLLIIPTAFSETRYLKFPPTGFTLRWFADFFQSAEWMDATVRSLSIGVCSATLSVIVGTAASFYIDSKMKGFRVLNILALGPQIIPSIILALGILLFLSKMRMLGTYPGIIVAHAALSCPFVLLAVSTSLKQNGTTLEQAARVLGANVWQTFWYVTLPRIRLAVISAWIFAFFISFDEIIISLFTMGGKETLPMRIWADMRQDLTPIVAAASSILVIVTLVSIFTIETLKNKTRV</sequence>
<keyword evidence="7 8" id="KW-0472">Membrane</keyword>
<name>A0A7V8B0U0_9HYPH</name>
<dbReference type="PROSITE" id="PS50928">
    <property type="entry name" value="ABC_TM1"/>
    <property type="match status" value="1"/>
</dbReference>
<dbReference type="AlphaFoldDB" id="A0A7V8B0U0"/>
<reference evidence="10 11" key="1">
    <citation type="submission" date="2019-09" db="EMBL/GenBank/DDBJ databases">
        <title>Taxonomic organization of the family Brucellaceae based on a phylogenomic approach.</title>
        <authorList>
            <person name="Leclercq S."/>
            <person name="Cloeckaert A."/>
            <person name="Zygmunt M.S."/>
        </authorList>
    </citation>
    <scope>NUCLEOTIDE SEQUENCE [LARGE SCALE GENOMIC DNA]</scope>
    <source>
        <strain evidence="10 11">TA93</strain>
    </source>
</reference>
<feature type="domain" description="ABC transmembrane type-1" evidence="9">
    <location>
        <begin position="67"/>
        <end position="253"/>
    </location>
</feature>
<dbReference type="Gene3D" id="1.10.3720.10">
    <property type="entry name" value="MetI-like"/>
    <property type="match status" value="1"/>
</dbReference>
<feature type="transmembrane region" description="Helical" evidence="8">
    <location>
        <begin position="71"/>
        <end position="92"/>
    </location>
</feature>
<feature type="transmembrane region" description="Helical" evidence="8">
    <location>
        <begin position="131"/>
        <end position="153"/>
    </location>
</feature>
<keyword evidence="4" id="KW-0997">Cell inner membrane</keyword>
<evidence type="ECO:0000256" key="6">
    <source>
        <dbReference type="ARBA" id="ARBA00022989"/>
    </source>
</evidence>
<evidence type="ECO:0000256" key="5">
    <source>
        <dbReference type="ARBA" id="ARBA00022692"/>
    </source>
</evidence>
<evidence type="ECO:0000256" key="1">
    <source>
        <dbReference type="ARBA" id="ARBA00004429"/>
    </source>
</evidence>
<evidence type="ECO:0000256" key="4">
    <source>
        <dbReference type="ARBA" id="ARBA00022519"/>
    </source>
</evidence>
<feature type="transmembrane region" description="Helical" evidence="8">
    <location>
        <begin position="104"/>
        <end position="125"/>
    </location>
</feature>
<evidence type="ECO:0000256" key="7">
    <source>
        <dbReference type="ARBA" id="ARBA00023136"/>
    </source>
</evidence>
<dbReference type="GO" id="GO:0055085">
    <property type="term" value="P:transmembrane transport"/>
    <property type="evidence" value="ECO:0007669"/>
    <property type="project" value="InterPro"/>
</dbReference>
<dbReference type="Pfam" id="PF00528">
    <property type="entry name" value="BPD_transp_1"/>
    <property type="match status" value="1"/>
</dbReference>